<gene>
    <name evidence="7" type="ORF">CC80DRAFT_409404</name>
</gene>
<dbReference type="InterPro" id="IPR029064">
    <property type="entry name" value="Ribosomal_eL30-like_sf"/>
</dbReference>
<dbReference type="GO" id="GO:0022626">
    <property type="term" value="C:cytosolic ribosome"/>
    <property type="evidence" value="ECO:0007669"/>
    <property type="project" value="UniProtKB-ARBA"/>
</dbReference>
<feature type="domain" description="Ribosomal protein eL8/eL30/eS12/Gadd45" evidence="6">
    <location>
        <begin position="611"/>
        <end position="704"/>
    </location>
</feature>
<dbReference type="GO" id="GO:0006412">
    <property type="term" value="P:translation"/>
    <property type="evidence" value="ECO:0007669"/>
    <property type="project" value="InterPro"/>
</dbReference>
<keyword evidence="3 4" id="KW-0687">Ribonucleoprotein</keyword>
<feature type="region of interest" description="Disordered" evidence="5">
    <location>
        <begin position="1"/>
        <end position="167"/>
    </location>
</feature>
<evidence type="ECO:0000313" key="7">
    <source>
        <dbReference type="EMBL" id="KAF1958387.1"/>
    </source>
</evidence>
<evidence type="ECO:0000256" key="1">
    <source>
        <dbReference type="ARBA" id="ARBA00005824"/>
    </source>
</evidence>
<feature type="compositionally biased region" description="Low complexity" evidence="5">
    <location>
        <begin position="187"/>
        <end position="200"/>
    </location>
</feature>
<dbReference type="AlphaFoldDB" id="A0A6A5UBA7"/>
<sequence>MAVASSAKPLQQLTPPGSSHGGAGSWDFAVPVDPSKNSYPNYEPFMNDDIASAHPYSPREPFAAQTNGILKPSRSNTLDSQGQYYEDPPGYRVPSRVNELHKQTSGDLNASGSDPDGASEYYKTSNTRADSRNRANAKGGVRKKSSKKLPPNWGEAESNENNWIHRDKLKEIETRELEAAGFRVGRSSRSNSRSQSASARHMSRDRTNSEATEPTTNGDHHVEPRRNIFPVPAEGEEEEAQQTGWDIRSPEEIAADREEYAARNDQVIRPSTSRIPVAKTSPLPVPNTFVERDQPLPRQRNGSGNWDADALATIGARVRSGSVSSQFLLDEPRSLDAPPRSPTKGKPPVSPATNAPPLKAKMPGKPAPTSGARKVTPKGGTKPRKASNNSPIKRPGTSGGSISRPGTSHRPEGEAPWVATMYKPDPMLPPDQQIIPTHAKRMWQEQWENEGRVASVYDKDFRMLKPDDFPDKRASTVSPIDIEKAQAEGQWPLPSPDKLAPVTSNNNFDPTPKSPVSEAGSYKLTPTIPQSPRAPSRNSERRTGPAIDPLPVNTTRLPEPPAETEKDKAKEKKACCCISDGEDNASVAAAEEVEVSADASAGKGQMSVLEALKGVLKLALIHDGLARGLREASKALDRRQAHMCVLNEACEEEAYKKLVVALCSEHKIPLIKVPDGKQLGEWAGLCQLDREGNARKIVNCSCVVVRDWGEESQERSILLNYFQTEQ</sequence>
<accession>A0A6A5UBA7</accession>
<evidence type="ECO:0000256" key="4">
    <source>
        <dbReference type="RuleBase" id="RU000670"/>
    </source>
</evidence>
<dbReference type="InterPro" id="IPR004038">
    <property type="entry name" value="Ribosomal_eL8/eL30/eS12/Gad45"/>
</dbReference>
<evidence type="ECO:0000313" key="8">
    <source>
        <dbReference type="Proteomes" id="UP000800035"/>
    </source>
</evidence>
<dbReference type="InterPro" id="IPR047860">
    <property type="entry name" value="Ribosomal_eS12_CS"/>
</dbReference>
<dbReference type="SUPFAM" id="SSF55315">
    <property type="entry name" value="L30e-like"/>
    <property type="match status" value="1"/>
</dbReference>
<dbReference type="GO" id="GO:0015935">
    <property type="term" value="C:small ribosomal subunit"/>
    <property type="evidence" value="ECO:0007669"/>
    <property type="project" value="UniProtKB-ARBA"/>
</dbReference>
<dbReference type="FunFam" id="3.30.1330.30:FF:000005">
    <property type="entry name" value="40S ribosomal protein S12"/>
    <property type="match status" value="1"/>
</dbReference>
<proteinExistence type="inferred from homology"/>
<evidence type="ECO:0000256" key="3">
    <source>
        <dbReference type="ARBA" id="ARBA00023274"/>
    </source>
</evidence>
<evidence type="ECO:0000256" key="5">
    <source>
        <dbReference type="SAM" id="MobiDB-lite"/>
    </source>
</evidence>
<keyword evidence="2 4" id="KW-0689">Ribosomal protein</keyword>
<keyword evidence="8" id="KW-1185">Reference proteome</keyword>
<dbReference type="OrthoDB" id="10249311at2759"/>
<dbReference type="InterPro" id="IPR000530">
    <property type="entry name" value="Ribosomal_eS12"/>
</dbReference>
<evidence type="ECO:0000256" key="2">
    <source>
        <dbReference type="ARBA" id="ARBA00022980"/>
    </source>
</evidence>
<feature type="region of interest" description="Disordered" evidence="5">
    <location>
        <begin position="323"/>
        <end position="433"/>
    </location>
</feature>
<organism evidence="7 8">
    <name type="scientific">Byssothecium circinans</name>
    <dbReference type="NCBI Taxonomy" id="147558"/>
    <lineage>
        <taxon>Eukaryota</taxon>
        <taxon>Fungi</taxon>
        <taxon>Dikarya</taxon>
        <taxon>Ascomycota</taxon>
        <taxon>Pezizomycotina</taxon>
        <taxon>Dothideomycetes</taxon>
        <taxon>Pleosporomycetidae</taxon>
        <taxon>Pleosporales</taxon>
        <taxon>Massarineae</taxon>
        <taxon>Massarinaceae</taxon>
        <taxon>Byssothecium</taxon>
    </lineage>
</organism>
<feature type="compositionally biased region" description="Polar residues" evidence="5">
    <location>
        <begin position="64"/>
        <end position="83"/>
    </location>
</feature>
<dbReference type="PRINTS" id="PR00972">
    <property type="entry name" value="RIBSOMALS12E"/>
</dbReference>
<evidence type="ECO:0000259" key="6">
    <source>
        <dbReference type="Pfam" id="PF01248"/>
    </source>
</evidence>
<dbReference type="PROSITE" id="PS01189">
    <property type="entry name" value="RIBOSOMAL_S12E"/>
    <property type="match status" value="1"/>
</dbReference>
<comment type="similarity">
    <text evidence="1 4">Belongs to the eukaryotic ribosomal protein eS12 family.</text>
</comment>
<dbReference type="EMBL" id="ML976987">
    <property type="protein sequence ID" value="KAF1958387.1"/>
    <property type="molecule type" value="Genomic_DNA"/>
</dbReference>
<dbReference type="Pfam" id="PF01248">
    <property type="entry name" value="Ribosomal_L7Ae"/>
    <property type="match status" value="1"/>
</dbReference>
<protein>
    <recommendedName>
        <fullName evidence="4">40S ribosomal protein S12</fullName>
    </recommendedName>
</protein>
<reference evidence="7" key="1">
    <citation type="journal article" date="2020" name="Stud. Mycol.">
        <title>101 Dothideomycetes genomes: a test case for predicting lifestyles and emergence of pathogens.</title>
        <authorList>
            <person name="Haridas S."/>
            <person name="Albert R."/>
            <person name="Binder M."/>
            <person name="Bloem J."/>
            <person name="Labutti K."/>
            <person name="Salamov A."/>
            <person name="Andreopoulos B."/>
            <person name="Baker S."/>
            <person name="Barry K."/>
            <person name="Bills G."/>
            <person name="Bluhm B."/>
            <person name="Cannon C."/>
            <person name="Castanera R."/>
            <person name="Culley D."/>
            <person name="Daum C."/>
            <person name="Ezra D."/>
            <person name="Gonzalez J."/>
            <person name="Henrissat B."/>
            <person name="Kuo A."/>
            <person name="Liang C."/>
            <person name="Lipzen A."/>
            <person name="Lutzoni F."/>
            <person name="Magnuson J."/>
            <person name="Mondo S."/>
            <person name="Nolan M."/>
            <person name="Ohm R."/>
            <person name="Pangilinan J."/>
            <person name="Park H.-J."/>
            <person name="Ramirez L."/>
            <person name="Alfaro M."/>
            <person name="Sun H."/>
            <person name="Tritt A."/>
            <person name="Yoshinaga Y."/>
            <person name="Zwiers L.-H."/>
            <person name="Turgeon B."/>
            <person name="Goodwin S."/>
            <person name="Spatafora J."/>
            <person name="Crous P."/>
            <person name="Grigoriev I."/>
        </authorList>
    </citation>
    <scope>NUCLEOTIDE SEQUENCE</scope>
    <source>
        <strain evidence="7">CBS 675.92</strain>
    </source>
</reference>
<feature type="compositionally biased region" description="Polar residues" evidence="5">
    <location>
        <begin position="8"/>
        <end position="17"/>
    </location>
</feature>
<feature type="region of interest" description="Disordered" evidence="5">
    <location>
        <begin position="271"/>
        <end position="308"/>
    </location>
</feature>
<feature type="region of interest" description="Disordered" evidence="5">
    <location>
        <begin position="179"/>
        <end position="249"/>
    </location>
</feature>
<name>A0A6A5UBA7_9PLEO</name>
<dbReference type="Gene3D" id="3.30.1330.30">
    <property type="match status" value="1"/>
</dbReference>
<feature type="region of interest" description="Disordered" evidence="5">
    <location>
        <begin position="483"/>
        <end position="566"/>
    </location>
</feature>
<dbReference type="GO" id="GO:0003735">
    <property type="term" value="F:structural constituent of ribosome"/>
    <property type="evidence" value="ECO:0007669"/>
    <property type="project" value="InterPro"/>
</dbReference>
<dbReference type="PANTHER" id="PTHR11843">
    <property type="entry name" value="40S RIBOSOMAL PROTEIN S12"/>
    <property type="match status" value="1"/>
</dbReference>
<dbReference type="Proteomes" id="UP000800035">
    <property type="component" value="Unassembled WGS sequence"/>
</dbReference>